<evidence type="ECO:0000313" key="7">
    <source>
        <dbReference type="Proteomes" id="UP000887566"/>
    </source>
</evidence>
<keyword evidence="7" id="KW-1185">Reference proteome</keyword>
<name>A0A914WN61_9BILA</name>
<evidence type="ECO:0000256" key="5">
    <source>
        <dbReference type="SAM" id="Phobius"/>
    </source>
</evidence>
<reference evidence="8" key="1">
    <citation type="submission" date="2022-11" db="UniProtKB">
        <authorList>
            <consortium name="WormBaseParasite"/>
        </authorList>
    </citation>
    <scope>IDENTIFICATION</scope>
</reference>
<feature type="transmembrane region" description="Helical" evidence="5">
    <location>
        <begin position="50"/>
        <end position="78"/>
    </location>
</feature>
<feature type="domain" description="G-protein coupled receptors family 1 profile" evidence="6">
    <location>
        <begin position="30"/>
        <end position="282"/>
    </location>
</feature>
<protein>
    <submittedName>
        <fullName evidence="8">G-protein coupled receptors family 1 profile domain-containing protein</fullName>
    </submittedName>
</protein>
<evidence type="ECO:0000256" key="2">
    <source>
        <dbReference type="ARBA" id="ARBA00022692"/>
    </source>
</evidence>
<feature type="transmembrane region" description="Helical" evidence="5">
    <location>
        <begin position="188"/>
        <end position="208"/>
    </location>
</feature>
<dbReference type="PROSITE" id="PS50262">
    <property type="entry name" value="G_PROTEIN_RECEP_F1_2"/>
    <property type="match status" value="1"/>
</dbReference>
<evidence type="ECO:0000256" key="3">
    <source>
        <dbReference type="ARBA" id="ARBA00022989"/>
    </source>
</evidence>
<sequence length="354" mass="40471">MASNGTIPPLAKRLGAGISYSVLSLISLAVNIFVLVAMSRKRNSLKNHPFYAIVWYLFVGDLGLLLCQFVVAIPLSFAGEPLYGDGALLITLASLDTFFYNVLFNMSFLIALNRLCIFLLPRLHGVFFEGWHLHVSCLVPWVLAGIWVVTTTVIGCPKVFRHDGFYYMYRCQEEISGFGQVFMTIIQHQGYVCPALILIMYVVIFWYIRRQRQSKLSTPSTDELATERNLLIQAILISLSLEIESLLFNFLPQLTPDMGLYLVSLLLDYLLIFITIVNPVILYIFNPIIRLCVRSMIWGERQTTSKQPRADDTEFAYTNYVIYEVSDDYGNHYNGRHNSELSKHNPALDREMVY</sequence>
<feature type="transmembrane region" description="Helical" evidence="5">
    <location>
        <begin position="18"/>
        <end position="38"/>
    </location>
</feature>
<proteinExistence type="predicted"/>
<dbReference type="InterPro" id="IPR019430">
    <property type="entry name" value="7TM_GPCR_serpentine_rcpt_Srx"/>
</dbReference>
<dbReference type="PANTHER" id="PTHR22718:SF25">
    <property type="entry name" value="G-PROTEIN COUPLED RECEPTORS FAMILY 1 PROFILE DOMAIN-CONTAINING PROTEIN"/>
    <property type="match status" value="1"/>
</dbReference>
<keyword evidence="2 5" id="KW-0812">Transmembrane</keyword>
<dbReference type="Pfam" id="PF10328">
    <property type="entry name" value="7TM_GPCR_Srx"/>
    <property type="match status" value="1"/>
</dbReference>
<feature type="transmembrane region" description="Helical" evidence="5">
    <location>
        <begin position="98"/>
        <end position="121"/>
    </location>
</feature>
<evidence type="ECO:0000313" key="8">
    <source>
        <dbReference type="WBParaSite" id="PSAMB.scaffold4798size13502.g25189.t1"/>
    </source>
</evidence>
<dbReference type="Proteomes" id="UP000887566">
    <property type="component" value="Unplaced"/>
</dbReference>
<evidence type="ECO:0000256" key="1">
    <source>
        <dbReference type="ARBA" id="ARBA00004370"/>
    </source>
</evidence>
<evidence type="ECO:0000259" key="6">
    <source>
        <dbReference type="PROSITE" id="PS50262"/>
    </source>
</evidence>
<keyword evidence="3 5" id="KW-1133">Transmembrane helix</keyword>
<comment type="subcellular location">
    <subcellularLocation>
        <location evidence="1">Membrane</location>
    </subcellularLocation>
</comment>
<keyword evidence="4 5" id="KW-0472">Membrane</keyword>
<evidence type="ECO:0000256" key="4">
    <source>
        <dbReference type="ARBA" id="ARBA00023136"/>
    </source>
</evidence>
<dbReference type="GO" id="GO:0016020">
    <property type="term" value="C:membrane"/>
    <property type="evidence" value="ECO:0007669"/>
    <property type="project" value="UniProtKB-SubCell"/>
</dbReference>
<dbReference type="SUPFAM" id="SSF81321">
    <property type="entry name" value="Family A G protein-coupled receptor-like"/>
    <property type="match status" value="1"/>
</dbReference>
<feature type="transmembrane region" description="Helical" evidence="5">
    <location>
        <begin position="133"/>
        <end position="160"/>
    </location>
</feature>
<dbReference type="PANTHER" id="PTHR22718">
    <property type="entry name" value="SERPENTINE RECEPTOR, CLASS X"/>
    <property type="match status" value="1"/>
</dbReference>
<dbReference type="InterPro" id="IPR017452">
    <property type="entry name" value="GPCR_Rhodpsn_7TM"/>
</dbReference>
<accession>A0A914WN61</accession>
<organism evidence="7 8">
    <name type="scientific">Plectus sambesii</name>
    <dbReference type="NCBI Taxonomy" id="2011161"/>
    <lineage>
        <taxon>Eukaryota</taxon>
        <taxon>Metazoa</taxon>
        <taxon>Ecdysozoa</taxon>
        <taxon>Nematoda</taxon>
        <taxon>Chromadorea</taxon>
        <taxon>Plectida</taxon>
        <taxon>Plectina</taxon>
        <taxon>Plectoidea</taxon>
        <taxon>Plectidae</taxon>
        <taxon>Plectus</taxon>
    </lineage>
</organism>
<feature type="transmembrane region" description="Helical" evidence="5">
    <location>
        <begin position="260"/>
        <end position="285"/>
    </location>
</feature>
<dbReference type="Gene3D" id="1.20.1070.10">
    <property type="entry name" value="Rhodopsin 7-helix transmembrane proteins"/>
    <property type="match status" value="1"/>
</dbReference>
<dbReference type="AlphaFoldDB" id="A0A914WN61"/>
<dbReference type="WBParaSite" id="PSAMB.scaffold4798size13502.g25189.t1">
    <property type="protein sequence ID" value="PSAMB.scaffold4798size13502.g25189.t1"/>
    <property type="gene ID" value="PSAMB.scaffold4798size13502.g25189"/>
</dbReference>
<dbReference type="CDD" id="cd00637">
    <property type="entry name" value="7tm_classA_rhodopsin-like"/>
    <property type="match status" value="1"/>
</dbReference>
<feature type="transmembrane region" description="Helical" evidence="5">
    <location>
        <begin position="229"/>
        <end position="248"/>
    </location>
</feature>